<dbReference type="AlphaFoldDB" id="A0A511J3M4"/>
<dbReference type="EMBL" id="BJWF01000027">
    <property type="protein sequence ID" value="GEL92564.1"/>
    <property type="molecule type" value="Genomic_DNA"/>
</dbReference>
<feature type="signal peptide" evidence="1">
    <location>
        <begin position="1"/>
        <end position="20"/>
    </location>
</feature>
<protein>
    <recommendedName>
        <fullName evidence="4">DUF5067 domain-containing protein</fullName>
    </recommendedName>
</protein>
<dbReference type="RefSeq" id="WP_010751718.1">
    <property type="nucleotide sequence ID" value="NZ_BJWF01000027.1"/>
</dbReference>
<sequence>MLSKKQLLATFMATATLGQALITSTGVCADVITPNEPLTSVTQKEKTDIPYVTLNSDSLGETITSLSVENNILFGTKTNDHSEEAYNVAYRVYSSNSPEFNTQTATIVGSLAVNPNDLTQLIGENITNYPLSKYFYIVDNSGSNHIPMVRINGNDLVDSLSF</sequence>
<organism evidence="2 3">
    <name type="scientific">Enterococcus villorum</name>
    <dbReference type="NCBI Taxonomy" id="112904"/>
    <lineage>
        <taxon>Bacteria</taxon>
        <taxon>Bacillati</taxon>
        <taxon>Bacillota</taxon>
        <taxon>Bacilli</taxon>
        <taxon>Lactobacillales</taxon>
        <taxon>Enterococcaceae</taxon>
        <taxon>Enterococcus</taxon>
    </lineage>
</organism>
<evidence type="ECO:0008006" key="4">
    <source>
        <dbReference type="Google" id="ProtNLM"/>
    </source>
</evidence>
<proteinExistence type="predicted"/>
<accession>A0A511J3M4</accession>
<reference evidence="2 3" key="1">
    <citation type="submission" date="2019-07" db="EMBL/GenBank/DDBJ databases">
        <title>Whole genome shotgun sequence of Enterococcus villorum NBRC 100699.</title>
        <authorList>
            <person name="Hosoyama A."/>
            <person name="Uohara A."/>
            <person name="Ohji S."/>
            <person name="Ichikawa N."/>
        </authorList>
    </citation>
    <scope>NUCLEOTIDE SEQUENCE [LARGE SCALE GENOMIC DNA]</scope>
    <source>
        <strain evidence="2 3">NBRC 100699</strain>
    </source>
</reference>
<gene>
    <name evidence="2" type="ORF">EVI01_19010</name>
</gene>
<name>A0A511J3M4_9ENTE</name>
<keyword evidence="1" id="KW-0732">Signal</keyword>
<evidence type="ECO:0000313" key="2">
    <source>
        <dbReference type="EMBL" id="GEL92564.1"/>
    </source>
</evidence>
<evidence type="ECO:0000256" key="1">
    <source>
        <dbReference type="SAM" id="SignalP"/>
    </source>
</evidence>
<evidence type="ECO:0000313" key="3">
    <source>
        <dbReference type="Proteomes" id="UP000321830"/>
    </source>
</evidence>
<comment type="caution">
    <text evidence="2">The sequence shown here is derived from an EMBL/GenBank/DDBJ whole genome shotgun (WGS) entry which is preliminary data.</text>
</comment>
<dbReference type="Proteomes" id="UP000321830">
    <property type="component" value="Unassembled WGS sequence"/>
</dbReference>
<feature type="chain" id="PRO_5039621565" description="DUF5067 domain-containing protein" evidence="1">
    <location>
        <begin position="21"/>
        <end position="162"/>
    </location>
</feature>